<evidence type="ECO:0008006" key="5">
    <source>
        <dbReference type="Google" id="ProtNLM"/>
    </source>
</evidence>
<feature type="transmembrane region" description="Helical" evidence="2">
    <location>
        <begin position="878"/>
        <end position="903"/>
    </location>
</feature>
<keyword evidence="2" id="KW-0812">Transmembrane</keyword>
<reference evidence="3" key="2">
    <citation type="journal article" date="2007" name="Science">
        <title>Draft genome sequence of the sexually transmitted pathogen Trichomonas vaginalis.</title>
        <authorList>
            <person name="Carlton J.M."/>
            <person name="Hirt R.P."/>
            <person name="Silva J.C."/>
            <person name="Delcher A.L."/>
            <person name="Schatz M."/>
            <person name="Zhao Q."/>
            <person name="Wortman J.R."/>
            <person name="Bidwell S.L."/>
            <person name="Alsmark U.C.M."/>
            <person name="Besteiro S."/>
            <person name="Sicheritz-Ponten T."/>
            <person name="Noel C.J."/>
            <person name="Dacks J.B."/>
            <person name="Foster P.G."/>
            <person name="Simillion C."/>
            <person name="Van de Peer Y."/>
            <person name="Miranda-Saavedra D."/>
            <person name="Barton G.J."/>
            <person name="Westrop G.D."/>
            <person name="Mueller S."/>
            <person name="Dessi D."/>
            <person name="Fiori P.L."/>
            <person name="Ren Q."/>
            <person name="Paulsen I."/>
            <person name="Zhang H."/>
            <person name="Bastida-Corcuera F.D."/>
            <person name="Simoes-Barbosa A."/>
            <person name="Brown M.T."/>
            <person name="Hayes R.D."/>
            <person name="Mukherjee M."/>
            <person name="Okumura C.Y."/>
            <person name="Schneider R."/>
            <person name="Smith A.J."/>
            <person name="Vanacova S."/>
            <person name="Villalvazo M."/>
            <person name="Haas B.J."/>
            <person name="Pertea M."/>
            <person name="Feldblyum T.V."/>
            <person name="Utterback T.R."/>
            <person name="Shu C.L."/>
            <person name="Osoegawa K."/>
            <person name="de Jong P.J."/>
            <person name="Hrdy I."/>
            <person name="Horvathova L."/>
            <person name="Zubacova Z."/>
            <person name="Dolezal P."/>
            <person name="Malik S.B."/>
            <person name="Logsdon J.M. Jr."/>
            <person name="Henze K."/>
            <person name="Gupta A."/>
            <person name="Wang C.C."/>
            <person name="Dunne R.L."/>
            <person name="Upcroft J.A."/>
            <person name="Upcroft P."/>
            <person name="White O."/>
            <person name="Salzberg S.L."/>
            <person name="Tang P."/>
            <person name="Chiu C.-H."/>
            <person name="Lee Y.-S."/>
            <person name="Embley T.M."/>
            <person name="Coombs G.H."/>
            <person name="Mottram J.C."/>
            <person name="Tachezy J."/>
            <person name="Fraser-Liggett C.M."/>
            <person name="Johnson P.J."/>
        </authorList>
    </citation>
    <scope>NUCLEOTIDE SEQUENCE [LARGE SCALE GENOMIC DNA]</scope>
    <source>
        <strain evidence="3">G3</strain>
    </source>
</reference>
<dbReference type="AlphaFoldDB" id="A2GBT5"/>
<gene>
    <name evidence="3" type="ORF">TVAG_289840</name>
</gene>
<evidence type="ECO:0000256" key="1">
    <source>
        <dbReference type="SAM" id="MobiDB-lite"/>
    </source>
</evidence>
<name>A2GBT5_TRIV3</name>
<sequence>MFFVLLSLLDAASGEKLKVYAANDKADLDIRYYRDEYDYYWDTYETKEYSTTFNNYGWFVVFRVYEDGEPGKLVYVRGSNNGVAKYNGIYFATNYKIDSTTGYLILTFDITNTAQEPKRIDVGVFADVQIAENDKATIKPLANNRGFTMTDSDAQISYTLLIRDAAGATNVDSFYYGPLKREWFNGDYNSYSHSYDFYSYNTDKFPYFENATLDKALTGQDSCFAFSWQKRDIYPGEKISLGTTAGVGTNLRTAPYVRWITEFKDVYTPGEQLTIRFEVGDYDIGETVTVILMEDSTKKYGTLEISETKTSAIYKHDVTFVSKGTKEITVYASDSKGFKSAELKKTLIVTNKPKITVTNTLSNTYNNGSTIYIKGYVYDEDYVQIRYRFDDSFTSNAPENISCSIYGASYSKNLEIPSWLQKGQHTIYIYAVDKYGVKSDEIPHTFEYSLSQKPTIKLVSLEEDIVYPGSELIISGQIKDEDDREGLSVFAFISDVLNEKIISGRANAQWQTFNGKVKLPWNIKPNEYSLFVEAKDDAGHSSNMVELKVYVKPYPQTAVPTPYSTSQETPYETSVQTPFNTAFKTPHSTAENTPFSTAYNTPYFTAAETPYFTAASTPFTTAEETPLTTAAETPLTTAAETPLTTFEATPFTTAAETPFTTFEETPYVTAFDTPFSTVEETPFSSAVETPYLTEVETPFETAFSTAFETPFGTNMITPHKTPDSPFETFVETPFITNKETPFETPFLTAFETPFTSPFITNQETPFLTQKETAFETPFVTNKETAFETPFITEKETAIETPFVTNKETAAETPFFTQKETAFETPFITPKSSPEKIEPKINSDSSIETPSTTKDFVYNDAPTINVNADSETTTKKKNIGMIIAIVASILAIIIALVIGIVLYIRHMKQEESEEESSIEMQETVISSVVNPNEGITLDNPLFTTSVMDQEEDIFAGEFEESNPVQYFFIKDDE</sequence>
<dbReference type="PANTHER" id="PTHR46155">
    <property type="entry name" value="BIFUNCTIONAL INHIBITOR/LIPID-TRANSFER PROTEIN/SEED STORAGE 2S ALBUMIN SUPERFAMILY PROTEIN"/>
    <property type="match status" value="1"/>
</dbReference>
<dbReference type="STRING" id="5722.A2GBT5"/>
<evidence type="ECO:0000256" key="2">
    <source>
        <dbReference type="SAM" id="Phobius"/>
    </source>
</evidence>
<keyword evidence="2" id="KW-0472">Membrane</keyword>
<keyword evidence="4" id="KW-1185">Reference proteome</keyword>
<dbReference type="VEuPathDB" id="TrichDB:TVAGG3_0196940"/>
<reference evidence="3" key="1">
    <citation type="submission" date="2006-10" db="EMBL/GenBank/DDBJ databases">
        <authorList>
            <person name="Amadeo P."/>
            <person name="Zhao Q."/>
            <person name="Wortman J."/>
            <person name="Fraser-Liggett C."/>
            <person name="Carlton J."/>
        </authorList>
    </citation>
    <scope>NUCLEOTIDE SEQUENCE</scope>
    <source>
        <strain evidence="3">G3</strain>
    </source>
</reference>
<proteinExistence type="predicted"/>
<feature type="region of interest" description="Disordered" evidence="1">
    <location>
        <begin position="827"/>
        <end position="853"/>
    </location>
</feature>
<dbReference type="Proteomes" id="UP000001542">
    <property type="component" value="Unassembled WGS sequence"/>
</dbReference>
<protein>
    <recommendedName>
        <fullName evidence="5">Bap-like</fullName>
    </recommendedName>
</protein>
<dbReference type="KEGG" id="tva:4743022"/>
<dbReference type="PANTHER" id="PTHR46155:SF1">
    <property type="entry name" value="BIFUNCTIONAL INHIBITOR_LIPID-TRANSFER PROTEIN_SEED STORAGE 2S ALBUMIN SUPERFAMILY PROTEIN"/>
    <property type="match status" value="1"/>
</dbReference>
<dbReference type="InParanoid" id="A2GBT5"/>
<evidence type="ECO:0000313" key="3">
    <source>
        <dbReference type="EMBL" id="EAX85380.1"/>
    </source>
</evidence>
<organism evidence="3 4">
    <name type="scientific">Trichomonas vaginalis (strain ATCC PRA-98 / G3)</name>
    <dbReference type="NCBI Taxonomy" id="412133"/>
    <lineage>
        <taxon>Eukaryota</taxon>
        <taxon>Metamonada</taxon>
        <taxon>Parabasalia</taxon>
        <taxon>Trichomonadida</taxon>
        <taxon>Trichomonadidae</taxon>
        <taxon>Trichomonas</taxon>
    </lineage>
</organism>
<keyword evidence="2" id="KW-1133">Transmembrane helix</keyword>
<evidence type="ECO:0000313" key="4">
    <source>
        <dbReference type="Proteomes" id="UP000001542"/>
    </source>
</evidence>
<feature type="compositionally biased region" description="Polar residues" evidence="1">
    <location>
        <begin position="841"/>
        <end position="853"/>
    </location>
</feature>
<accession>A2GBT5</accession>
<dbReference type="VEuPathDB" id="TrichDB:TVAG_289840"/>
<dbReference type="EMBL" id="DS114962">
    <property type="protein sequence ID" value="EAX85380.1"/>
    <property type="molecule type" value="Genomic_DNA"/>
</dbReference>
<dbReference type="RefSeq" id="XP_001298310.1">
    <property type="nucleotide sequence ID" value="XM_001298309.1"/>
</dbReference>